<dbReference type="PANTHER" id="PTHR48235">
    <property type="entry name" value="OS01G0916700 PROTEIN"/>
    <property type="match status" value="1"/>
</dbReference>
<proteinExistence type="predicted"/>
<reference evidence="1" key="2">
    <citation type="submission" date="2022-03" db="EMBL/GenBank/DDBJ databases">
        <title>Draft title - Genomic analysis of global carrot germplasm unveils the trajectory of domestication and the origin of high carotenoid orange carrot.</title>
        <authorList>
            <person name="Iorizzo M."/>
            <person name="Ellison S."/>
            <person name="Senalik D."/>
            <person name="Macko-Podgorni A."/>
            <person name="Grzebelus D."/>
            <person name="Bostan H."/>
            <person name="Rolling W."/>
            <person name="Curaba J."/>
            <person name="Simon P."/>
        </authorList>
    </citation>
    <scope>NUCLEOTIDE SEQUENCE</scope>
    <source>
        <tissue evidence="1">Leaf</tissue>
    </source>
</reference>
<sequence>MDYSSHCHPHCHRHRHHHHCHHHHHHHHPLLPHCPIHCSQLSKLNPNIAHFLPFSPLNFCKDSNFKVSDGLQAANEDTQLILEGDGKGLEAEDEVEYAFVLTDEWKEFFAKSEAKRRLGTKKQAKKKMGQ</sequence>
<evidence type="ECO:0000313" key="1">
    <source>
        <dbReference type="EMBL" id="WOG95064.1"/>
    </source>
</evidence>
<dbReference type="Proteomes" id="UP000077755">
    <property type="component" value="Chromosome 3"/>
</dbReference>
<dbReference type="EMBL" id="CP093345">
    <property type="protein sequence ID" value="WOG95064.1"/>
    <property type="molecule type" value="Genomic_DNA"/>
</dbReference>
<dbReference type="PANTHER" id="PTHR48235:SF1">
    <property type="entry name" value="OS01G0916700 PROTEIN"/>
    <property type="match status" value="1"/>
</dbReference>
<evidence type="ECO:0000313" key="2">
    <source>
        <dbReference type="Proteomes" id="UP000077755"/>
    </source>
</evidence>
<reference evidence="1" key="1">
    <citation type="journal article" date="2016" name="Nat. Genet.">
        <title>A high-quality carrot genome assembly provides new insights into carotenoid accumulation and asterid genome evolution.</title>
        <authorList>
            <person name="Iorizzo M."/>
            <person name="Ellison S."/>
            <person name="Senalik D."/>
            <person name="Zeng P."/>
            <person name="Satapoomin P."/>
            <person name="Huang J."/>
            <person name="Bowman M."/>
            <person name="Iovene M."/>
            <person name="Sanseverino W."/>
            <person name="Cavagnaro P."/>
            <person name="Yildiz M."/>
            <person name="Macko-Podgorni A."/>
            <person name="Moranska E."/>
            <person name="Grzebelus E."/>
            <person name="Grzebelus D."/>
            <person name="Ashrafi H."/>
            <person name="Zheng Z."/>
            <person name="Cheng S."/>
            <person name="Spooner D."/>
            <person name="Van Deynze A."/>
            <person name="Simon P."/>
        </authorList>
    </citation>
    <scope>NUCLEOTIDE SEQUENCE</scope>
    <source>
        <tissue evidence="1">Leaf</tissue>
    </source>
</reference>
<dbReference type="AlphaFoldDB" id="A0AAF0WTC7"/>
<gene>
    <name evidence="1" type="ORF">DCAR_0314366</name>
</gene>
<keyword evidence="2" id="KW-1185">Reference proteome</keyword>
<protein>
    <submittedName>
        <fullName evidence="1">Uncharacterized protein</fullName>
    </submittedName>
</protein>
<organism evidence="1 2">
    <name type="scientific">Daucus carota subsp. sativus</name>
    <name type="common">Carrot</name>
    <dbReference type="NCBI Taxonomy" id="79200"/>
    <lineage>
        <taxon>Eukaryota</taxon>
        <taxon>Viridiplantae</taxon>
        <taxon>Streptophyta</taxon>
        <taxon>Embryophyta</taxon>
        <taxon>Tracheophyta</taxon>
        <taxon>Spermatophyta</taxon>
        <taxon>Magnoliopsida</taxon>
        <taxon>eudicotyledons</taxon>
        <taxon>Gunneridae</taxon>
        <taxon>Pentapetalae</taxon>
        <taxon>asterids</taxon>
        <taxon>campanulids</taxon>
        <taxon>Apiales</taxon>
        <taxon>Apiaceae</taxon>
        <taxon>Apioideae</taxon>
        <taxon>Scandiceae</taxon>
        <taxon>Daucinae</taxon>
        <taxon>Daucus</taxon>
        <taxon>Daucus sect. Daucus</taxon>
    </lineage>
</organism>
<accession>A0AAF0WTC7</accession>
<name>A0AAF0WTC7_DAUCS</name>